<comment type="subcellular location">
    <subcellularLocation>
        <location evidence="2">Cell membrane</location>
        <topology evidence="2">Lipid-anchor</topology>
        <topology evidence="2">GPI-anchor</topology>
    </subcellularLocation>
</comment>
<evidence type="ECO:0000256" key="9">
    <source>
        <dbReference type="SAM" id="MobiDB-lite"/>
    </source>
</evidence>
<keyword evidence="6" id="KW-0472">Membrane</keyword>
<evidence type="ECO:0000256" key="10">
    <source>
        <dbReference type="SAM" id="SignalP"/>
    </source>
</evidence>
<organism evidence="13">
    <name type="scientific">Trypanosoma brucei</name>
    <dbReference type="NCBI Taxonomy" id="5691"/>
    <lineage>
        <taxon>Eukaryota</taxon>
        <taxon>Discoba</taxon>
        <taxon>Euglenozoa</taxon>
        <taxon>Kinetoplastea</taxon>
        <taxon>Metakinetoplastina</taxon>
        <taxon>Trypanosomatida</taxon>
        <taxon>Trypanosomatidae</taxon>
        <taxon>Trypanosoma</taxon>
    </lineage>
</organism>
<protein>
    <submittedName>
        <fullName evidence="13">Variant surface glycoprotein 1014</fullName>
    </submittedName>
</protein>
<dbReference type="GO" id="GO:0098552">
    <property type="term" value="C:side of membrane"/>
    <property type="evidence" value="ECO:0007669"/>
    <property type="project" value="UniProtKB-KW"/>
</dbReference>
<dbReference type="AlphaFoldDB" id="M4SUE0"/>
<dbReference type="InterPro" id="IPR025932">
    <property type="entry name" value="Trypano_VSG_B_N_dom"/>
</dbReference>
<feature type="compositionally biased region" description="Basic and acidic residues" evidence="9">
    <location>
        <begin position="393"/>
        <end position="411"/>
    </location>
</feature>
<dbReference type="Pfam" id="PF13206">
    <property type="entry name" value="VSG_B"/>
    <property type="match status" value="1"/>
</dbReference>
<evidence type="ECO:0000256" key="5">
    <source>
        <dbReference type="ARBA" id="ARBA00022729"/>
    </source>
</evidence>
<accession>M4SUE0</accession>
<keyword evidence="5 10" id="KW-0732">Signal</keyword>
<feature type="domain" description="Trypanosome variant surface glycoprotein C-terminal" evidence="11">
    <location>
        <begin position="407"/>
        <end position="509"/>
    </location>
</feature>
<evidence type="ECO:0000256" key="2">
    <source>
        <dbReference type="ARBA" id="ARBA00004609"/>
    </source>
</evidence>
<name>M4SUE0_9TRYP</name>
<evidence type="ECO:0000256" key="1">
    <source>
        <dbReference type="ARBA" id="ARBA00002523"/>
    </source>
</evidence>
<dbReference type="VEuPathDB" id="TriTrypDB:Tb09.v4.0031"/>
<evidence type="ECO:0000256" key="3">
    <source>
        <dbReference type="ARBA" id="ARBA00022475"/>
    </source>
</evidence>
<feature type="region of interest" description="Disordered" evidence="9">
    <location>
        <begin position="423"/>
        <end position="448"/>
    </location>
</feature>
<evidence type="ECO:0000256" key="7">
    <source>
        <dbReference type="ARBA" id="ARBA00023180"/>
    </source>
</evidence>
<evidence type="ECO:0000256" key="4">
    <source>
        <dbReference type="ARBA" id="ARBA00022622"/>
    </source>
</evidence>
<dbReference type="VEuPathDB" id="TriTrypDB:Tbg972.8.40"/>
<dbReference type="VEuPathDB" id="TriTrypDB:Tb1125.11.19010"/>
<sequence>MKLTAVQVAAFLCFSLHLMTLSNAATSDGINEAIFPKLCAALQLTDGQVSIRPEVVADPNEPTDLYNLNMSLAAKEWQETFVKSTDDGKTWTQAPIRPGIDPEWTAKWETWGKAALHLTNSENKNAVKKQAGLDNTPSETLLDIRHEIAQLAELAYDTYTEYVNKRQKPGDDAAIIGEIRQALYGDAKLPTSDGDINKAFSAVANNPQAGCETGHPAPATKTVLGATFCACLTVNSQAPKLCDTHATALRWASAGYPTHTTYKAMRNLCPQAEKTELTLEKLESAVAGLKTIIKGNGGNAYIGQMAGTCDCSATAACIKYAGAATAGAPNLEKITWLQQLEAAANKIKTRILANSKAAAATAELDRLSKLATKIATGADRRPRKTAATPAAARPEKTDKETTKQKECAEHKSNKTACENTGKCEWKGKSDTEGECKPKEGEGQTNTATGETATGAAATTGCAAHFNDQKECEKMNEGKEKPVCAWKKGGEGDKEKEELRCQNGIFVNNKIIL</sequence>
<comment type="function">
    <text evidence="1">VSG forms a coat on the surface of the parasite. The trypanosome evades the immune response of the host by expressing a series of antigenically distinct VSGs from an estimated 1000 VSG genes.</text>
</comment>
<dbReference type="EMBL" id="KC612527">
    <property type="protein sequence ID" value="AGH59958.1"/>
    <property type="molecule type" value="Genomic_DNA"/>
</dbReference>
<feature type="signal peptide" evidence="10">
    <location>
        <begin position="1"/>
        <end position="24"/>
    </location>
</feature>
<keyword evidence="4" id="KW-0336">GPI-anchor</keyword>
<reference evidence="13" key="1">
    <citation type="submission" date="2013-02" db="EMBL/GenBank/DDBJ databases">
        <authorList>
            <person name="Cross G.A.M."/>
            <person name="Kim H.-S."/>
            <person name="Wickstead B."/>
        </authorList>
    </citation>
    <scope>NUCLEOTIDE SEQUENCE</scope>
    <source>
        <strain evidence="13">Lister 427</strain>
    </source>
</reference>
<dbReference type="GO" id="GO:0005886">
    <property type="term" value="C:plasma membrane"/>
    <property type="evidence" value="ECO:0007669"/>
    <property type="project" value="UniProtKB-SubCell"/>
</dbReference>
<evidence type="ECO:0000313" key="13">
    <source>
        <dbReference type="EMBL" id="AGH59958.1"/>
    </source>
</evidence>
<dbReference type="InterPro" id="IPR019609">
    <property type="entry name" value="Variant_surf_glycoprt_trypan_C"/>
</dbReference>
<evidence type="ECO:0000259" key="11">
    <source>
        <dbReference type="Pfam" id="PF10659"/>
    </source>
</evidence>
<evidence type="ECO:0000256" key="6">
    <source>
        <dbReference type="ARBA" id="ARBA00023136"/>
    </source>
</evidence>
<feature type="compositionally biased region" description="Basic and acidic residues" evidence="9">
    <location>
        <begin position="423"/>
        <end position="441"/>
    </location>
</feature>
<keyword evidence="3" id="KW-1003">Cell membrane</keyword>
<dbReference type="Pfam" id="PF10659">
    <property type="entry name" value="Trypan_glycop_C"/>
    <property type="match status" value="1"/>
</dbReference>
<feature type="region of interest" description="Disordered" evidence="9">
    <location>
        <begin position="375"/>
        <end position="411"/>
    </location>
</feature>
<evidence type="ECO:0000259" key="12">
    <source>
        <dbReference type="Pfam" id="PF13206"/>
    </source>
</evidence>
<evidence type="ECO:0000256" key="8">
    <source>
        <dbReference type="ARBA" id="ARBA00023288"/>
    </source>
</evidence>
<feature type="domain" description="Trypanosome variant surface glycoprotein B-type N-terminal" evidence="12">
    <location>
        <begin position="18"/>
        <end position="364"/>
    </location>
</feature>
<keyword evidence="7" id="KW-0325">Glycoprotein</keyword>
<keyword evidence="8" id="KW-0449">Lipoprotein</keyword>
<feature type="chain" id="PRO_5004057353" evidence="10">
    <location>
        <begin position="25"/>
        <end position="512"/>
    </location>
</feature>
<reference evidence="13" key="2">
    <citation type="journal article" date="2014" name="Mol. Biochem. Parasitol.">
        <title>Capturing the variant surface glycoprotein repertoire (the VSGnome) of Trypanosoma brucei Lister 427.</title>
        <authorList>
            <person name="Cross G.A."/>
            <person name="Kim H.S."/>
            <person name="Wickstead B."/>
        </authorList>
    </citation>
    <scope>NUCLEOTIDE SEQUENCE</scope>
    <source>
        <strain evidence="13">Lister 427</strain>
    </source>
</reference>
<dbReference type="VEuPathDB" id="TriTrypDB:Tb427_000384300"/>
<proteinExistence type="predicted"/>